<dbReference type="OrthoDB" id="4169372at2"/>
<dbReference type="Proteomes" id="UP000266889">
    <property type="component" value="Unassembled WGS sequence"/>
</dbReference>
<dbReference type="RefSeq" id="WP_124858135.1">
    <property type="nucleotide sequence ID" value="NZ_QGSY01000197.1"/>
</dbReference>
<reference evidence="2 3" key="1">
    <citation type="submission" date="2018-05" db="EMBL/GenBank/DDBJ databases">
        <title>Micromonospora from Atacama Desert.</title>
        <authorList>
            <person name="Carro L."/>
            <person name="Goodfellow M."/>
            <person name="Klenk H.-P."/>
        </authorList>
    </citation>
    <scope>NUCLEOTIDE SEQUENCE [LARGE SCALE GENOMIC DNA]</scope>
    <source>
        <strain evidence="2 3">LB32</strain>
    </source>
</reference>
<dbReference type="AlphaFoldDB" id="A0A3N9X5P8"/>
<evidence type="ECO:0000313" key="2">
    <source>
        <dbReference type="EMBL" id="RQX08341.1"/>
    </source>
</evidence>
<organism evidence="2 3">
    <name type="scientific">Micromonospora arida</name>
    <dbReference type="NCBI Taxonomy" id="2203715"/>
    <lineage>
        <taxon>Bacteria</taxon>
        <taxon>Bacillati</taxon>
        <taxon>Actinomycetota</taxon>
        <taxon>Actinomycetes</taxon>
        <taxon>Micromonosporales</taxon>
        <taxon>Micromonosporaceae</taxon>
        <taxon>Micromonospora</taxon>
    </lineage>
</organism>
<evidence type="ECO:0000256" key="1">
    <source>
        <dbReference type="SAM" id="MobiDB-lite"/>
    </source>
</evidence>
<proteinExistence type="predicted"/>
<gene>
    <name evidence="2" type="ORF">DLJ58_18630</name>
</gene>
<keyword evidence="3" id="KW-1185">Reference proteome</keyword>
<comment type="caution">
    <text evidence="2">The sequence shown here is derived from an EMBL/GenBank/DDBJ whole genome shotgun (WGS) entry which is preliminary data.</text>
</comment>
<evidence type="ECO:0000313" key="3">
    <source>
        <dbReference type="Proteomes" id="UP000266889"/>
    </source>
</evidence>
<protein>
    <submittedName>
        <fullName evidence="2">Uncharacterized protein</fullName>
    </submittedName>
</protein>
<sequence>MSLLQAKDEPGLRQHLGNDAHPGDSAERITAYGGTGWTLSEVSRSALIPRAYALSAMVHSVCLRVHRRLDLATFSSSGDSGLAPALPRPAWLTWIWLLEPLT</sequence>
<dbReference type="EMBL" id="QGSY01000197">
    <property type="protein sequence ID" value="RQX08341.1"/>
    <property type="molecule type" value="Genomic_DNA"/>
</dbReference>
<name>A0A3N9X5P8_9ACTN</name>
<feature type="region of interest" description="Disordered" evidence="1">
    <location>
        <begin position="1"/>
        <end position="27"/>
    </location>
</feature>
<accession>A0A3N9X5P8</accession>